<gene>
    <name evidence="1" type="ORF">LMG28138_06127</name>
</gene>
<keyword evidence="2" id="KW-1185">Reference proteome</keyword>
<proteinExistence type="predicted"/>
<evidence type="ECO:0000313" key="2">
    <source>
        <dbReference type="Proteomes" id="UP000494115"/>
    </source>
</evidence>
<dbReference type="Proteomes" id="UP000494115">
    <property type="component" value="Unassembled WGS sequence"/>
</dbReference>
<organism evidence="1 2">
    <name type="scientific">Pararobbsia alpina</name>
    <dbReference type="NCBI Taxonomy" id="621374"/>
    <lineage>
        <taxon>Bacteria</taxon>
        <taxon>Pseudomonadati</taxon>
        <taxon>Pseudomonadota</taxon>
        <taxon>Betaproteobacteria</taxon>
        <taxon>Burkholderiales</taxon>
        <taxon>Burkholderiaceae</taxon>
        <taxon>Pararobbsia</taxon>
    </lineage>
</organism>
<dbReference type="AlphaFoldDB" id="A0A6S7C463"/>
<accession>A0A6S7C463</accession>
<protein>
    <submittedName>
        <fullName evidence="1">Uncharacterized protein</fullName>
    </submittedName>
</protein>
<name>A0A6S7C463_9BURK</name>
<dbReference type="EMBL" id="CADIKM010000222">
    <property type="protein sequence ID" value="CAB3809993.1"/>
    <property type="molecule type" value="Genomic_DNA"/>
</dbReference>
<reference evidence="1 2" key="1">
    <citation type="submission" date="2020-04" db="EMBL/GenBank/DDBJ databases">
        <authorList>
            <person name="De Canck E."/>
        </authorList>
    </citation>
    <scope>NUCLEOTIDE SEQUENCE [LARGE SCALE GENOMIC DNA]</scope>
    <source>
        <strain evidence="1 2">LMG 28138</strain>
    </source>
</reference>
<evidence type="ECO:0000313" key="1">
    <source>
        <dbReference type="EMBL" id="CAB3809993.1"/>
    </source>
</evidence>
<sequence length="59" mass="6638">MGALRVVNANCGAVEHRKRMIKSASRMWPSYWITCISGALRHKYYAYLTLGIKNAGHGK</sequence>